<dbReference type="AlphaFoldDB" id="A0A9W4WKY8"/>
<dbReference type="Proteomes" id="UP001153678">
    <property type="component" value="Unassembled WGS sequence"/>
</dbReference>
<proteinExistence type="predicted"/>
<gene>
    <name evidence="1" type="ORF">FWILDA_LOCUS4009</name>
</gene>
<dbReference type="EMBL" id="CAMKVN010000568">
    <property type="protein sequence ID" value="CAI2169292.1"/>
    <property type="molecule type" value="Genomic_DNA"/>
</dbReference>
<organism evidence="1 2">
    <name type="scientific">Funneliformis geosporum</name>
    <dbReference type="NCBI Taxonomy" id="1117311"/>
    <lineage>
        <taxon>Eukaryota</taxon>
        <taxon>Fungi</taxon>
        <taxon>Fungi incertae sedis</taxon>
        <taxon>Mucoromycota</taxon>
        <taxon>Glomeromycotina</taxon>
        <taxon>Glomeromycetes</taxon>
        <taxon>Glomerales</taxon>
        <taxon>Glomeraceae</taxon>
        <taxon>Funneliformis</taxon>
    </lineage>
</organism>
<evidence type="ECO:0000313" key="2">
    <source>
        <dbReference type="Proteomes" id="UP001153678"/>
    </source>
</evidence>
<name>A0A9W4WKY8_9GLOM</name>
<reference evidence="1" key="1">
    <citation type="submission" date="2022-08" db="EMBL/GenBank/DDBJ databases">
        <authorList>
            <person name="Kallberg Y."/>
            <person name="Tangrot J."/>
            <person name="Rosling A."/>
        </authorList>
    </citation>
    <scope>NUCLEOTIDE SEQUENCE</scope>
    <source>
        <strain evidence="1">Wild A</strain>
    </source>
</reference>
<accession>A0A9W4WKY8</accession>
<keyword evidence="2" id="KW-1185">Reference proteome</keyword>
<protein>
    <submittedName>
        <fullName evidence="1">17358_t:CDS:1</fullName>
    </submittedName>
</protein>
<comment type="caution">
    <text evidence="1">The sequence shown here is derived from an EMBL/GenBank/DDBJ whole genome shotgun (WGS) entry which is preliminary data.</text>
</comment>
<evidence type="ECO:0000313" key="1">
    <source>
        <dbReference type="EMBL" id="CAI2169292.1"/>
    </source>
</evidence>
<feature type="non-terminal residue" evidence="1">
    <location>
        <position position="1"/>
    </location>
</feature>
<sequence length="44" mass="5030">INNISEENEEMSDAKGEDDIEDVVSLDVENKYDFLEKISLQKAL</sequence>